<evidence type="ECO:0000256" key="1">
    <source>
        <dbReference type="ARBA" id="ARBA00022729"/>
    </source>
</evidence>
<sequence>MSLEEILAPNLNRYTARAGGRYLSTRLVTHNGVTIAIALGKGDKDALFFGYSILNAEEADEAAKAKESASDEADKLDSQCWFENVKTLEFPSEVRVVGEEAVPVYEIPAVDYGGRKAVRALAEKSGLDPWLSSSLCLMNPQVTDFQVLSDGRYVYLFRQGASAPDPKSAWPNKYMTNSEAGNPPVDSNLLCDRFTLVGTSLIQPLEVRFQRSRQKQIPLNDQDTLSARDINNQNFYEPTHSLRFVQNLAYGRFSIVRAPTVINDVTKWIIFAYSRLSCQVECLITDVATNGLFDLHGHVYYTCESENHAKVFANGPGPCTASRNDTGQPCNDGRVPILPKSAASKRAIGLKGAAKLRIPKAIDLSTWTEGFTLEAWVNPQSLDESVEDSVMCLFSQGADGSPYAVIDNQFRLSLCLSGKDGVLVTSDKPVETNKWTHVAVSYSVAERSYNLIINGEAVGTVISPVLPGQLTGLGYQDNNHNSSFVGVIDEVRFWNRPSLPASIKANMFQRATGLDPDLEACWHFDEESGTTAFDSSLQSRHMNITSIKSGPLPPDLWTQSVAPMIAGHGLSRQILRLPSAIIDGGIGASIYYEQVTISADDARKKNGKDPSDDTNSKQMKRGARVLLCFVTSVGRDSRRLAVLDFGLLSDGTLPDTPASIPLPSLSPTVQNGQLRPCIPTSLLYVGSQGVEIFGGILEGAAAACGSEAPCVFESAMGIVTIFFRAMGPENSKFSAINYDISRSVIAADVLPSVLGGQEGLLATSKLQQAKSVVFQTDICSWAPPELAVDLTVTANMNNGQQIIETWIGVPPQLDRLYALLNGNTKVLPVVKIGTMAELKEIPKVGHENIKGPLTELTLEKPLTDSVTAGTYLAIGRRYYMVLQDAKPGASSIVMSLQRDEGPKRPPKKTTVVEDIGYEVEKLVKSVGKSAGNFSLGSSLVTMAWSPSVTIEGRPPAVSNTKIQAPSTSFIHGGGQSPTFSSPPTSTALLLDGSTVYSALEEGVTTAPCPGICFESWIKVDNASQDTIAVGYTSEHSPRAEGLPKEQQTFTLGVPKLLSGDEYELLGSINGLDFNVKQKTTLKLGRWTHVACSAHNTFAVQCSGTDYIDLGKSAEWNVSDFSIVFTLRLDPNVSGEQTILVKSESATSRNPIHIKVTSSRQLQLSYWAADENGGDAKERNFYSPSDKPLIAGEAYKVFISRELHYINKPNAAPRSYQLVTMRAWRSDGSVHMSLSPDTVASITDAESKATKIVDYSSGSKQTHGPALDSVAPLCLGGASWIEGCGLQGIIGSIFFYSAPIPVPGQVKDLLELSGNSKGLLASWSCHDASDLSLVDDLGRNNGRFKGAKIHWTLSPYKPDLRLSVFVNGIRVDSQRPSDSQTTFLKEAVPAGPHQLTIGNVLVAGGNDDARFLRLPQNFRGEFDELRIWNIPRARESICDSMHTSLTEMTSEIAAYFQFNDEVTEATSKTTEVTNKAILLDSSFNCCHLTPLFGAGIGKVTSQAPVGHESPCVSHTLCTTVAQSNGAVTCAGPSVAEYGDVEMTAKGSLEGSFKRAYSYIDKDDKWCLVTGFRIGALKTDWVSSIQTAPTLIGFIEGAPPIPAESFDDPDDHPATSVNFRQSKKCTYSYSSRFEHQSDITLSTTSGGGAKWQVSAGLGVETETTSGEIKATRKTALDVSAGLVNNQIRASTTNVNMEMGVRLLGTSKEREGEAGKKSEKYFEPFNTGTALVESETADLFALRLKTHGSVAPLIAYQLRPSLDGQKARNLVTFDINPAYTKQGCLDGRRGTVNDPDYPPMAMAPKDASYYKPAEAYALRDRIRRAEEQWQGEYDRHSLLLYAKGDDLPQRKHRNICNSYVWTANGGMYREETSQLDTMHSEVGGNLNTKVSIGATFDMEVAFGNSLGTVGVDAMYSAHFNFNMAKETNSEEGFELAIEAPPPVDIKYKDKNGLYVKKPGAVDAYRWMSFWLEPSVEATDTFFEQVVDPKWLEECNDSDARLMRSLREALSKETGNARTKAWRVLHRCTYVSRVLEKVEHHPSSLSDVQDEKKATPLADVACNWVLIQRLEPFARMAESRAQLPTLLRPHVTKLFPSLVAQPKLYAHVLDLMADFIGLL</sequence>
<accession>A0ABQ8RUQ7</accession>
<proteinExistence type="predicted"/>
<evidence type="ECO:0000259" key="3">
    <source>
        <dbReference type="SMART" id="SM00560"/>
    </source>
</evidence>
<evidence type="ECO:0000313" key="4">
    <source>
        <dbReference type="EMBL" id="KAJ4141752.1"/>
    </source>
</evidence>
<evidence type="ECO:0000256" key="2">
    <source>
        <dbReference type="ARBA" id="ARBA00023157"/>
    </source>
</evidence>
<dbReference type="Proteomes" id="UP001152024">
    <property type="component" value="Unassembled WGS sequence"/>
</dbReference>
<keyword evidence="2" id="KW-1015">Disulfide bond</keyword>
<keyword evidence="5" id="KW-1185">Reference proteome</keyword>
<gene>
    <name evidence="4" type="ORF">NW768_000969</name>
</gene>
<name>A0ABQ8RUQ7_FUSEQ</name>
<dbReference type="Gene3D" id="2.60.120.200">
    <property type="match status" value="2"/>
</dbReference>
<reference evidence="4" key="1">
    <citation type="submission" date="2022-09" db="EMBL/GenBank/DDBJ databases">
        <title>Fusarium specimens isolated from Avocado Roots.</title>
        <authorList>
            <person name="Stajich J."/>
            <person name="Roper C."/>
            <person name="Heimlech-Rivalta G."/>
        </authorList>
    </citation>
    <scope>NUCLEOTIDE SEQUENCE</scope>
    <source>
        <strain evidence="4">CF00095</strain>
    </source>
</reference>
<dbReference type="SMART" id="SM00560">
    <property type="entry name" value="LamGL"/>
    <property type="match status" value="1"/>
</dbReference>
<dbReference type="InterPro" id="IPR013320">
    <property type="entry name" value="ConA-like_dom_sf"/>
</dbReference>
<evidence type="ECO:0000313" key="5">
    <source>
        <dbReference type="Proteomes" id="UP001152024"/>
    </source>
</evidence>
<feature type="domain" description="LamG-like jellyroll fold" evidence="3">
    <location>
        <begin position="369"/>
        <end position="502"/>
    </location>
</feature>
<comment type="caution">
    <text evidence="4">The sequence shown here is derived from an EMBL/GenBank/DDBJ whole genome shotgun (WGS) entry which is preliminary data.</text>
</comment>
<keyword evidence="1" id="KW-0732">Signal</keyword>
<dbReference type="EMBL" id="JAOQBH010000001">
    <property type="protein sequence ID" value="KAJ4141752.1"/>
    <property type="molecule type" value="Genomic_DNA"/>
</dbReference>
<protein>
    <recommendedName>
        <fullName evidence="3">LamG-like jellyroll fold domain-containing protein</fullName>
    </recommendedName>
</protein>
<dbReference type="SUPFAM" id="SSF49899">
    <property type="entry name" value="Concanavalin A-like lectins/glucanases"/>
    <property type="match status" value="2"/>
</dbReference>
<organism evidence="4 5">
    <name type="scientific">Fusarium equiseti</name>
    <name type="common">Fusarium scirpi</name>
    <dbReference type="NCBI Taxonomy" id="61235"/>
    <lineage>
        <taxon>Eukaryota</taxon>
        <taxon>Fungi</taxon>
        <taxon>Dikarya</taxon>
        <taxon>Ascomycota</taxon>
        <taxon>Pezizomycotina</taxon>
        <taxon>Sordariomycetes</taxon>
        <taxon>Hypocreomycetidae</taxon>
        <taxon>Hypocreales</taxon>
        <taxon>Nectriaceae</taxon>
        <taxon>Fusarium</taxon>
        <taxon>Fusarium incarnatum-equiseti species complex</taxon>
    </lineage>
</organism>
<dbReference type="Pfam" id="PF13385">
    <property type="entry name" value="Laminin_G_3"/>
    <property type="match status" value="1"/>
</dbReference>
<dbReference type="InterPro" id="IPR006558">
    <property type="entry name" value="LamG-like"/>
</dbReference>